<dbReference type="RefSeq" id="WP_044224205.1">
    <property type="nucleotide sequence ID" value="NZ_JRYR02000001.1"/>
</dbReference>
<dbReference type="Gene3D" id="3.20.20.80">
    <property type="entry name" value="Glycosidases"/>
    <property type="match status" value="1"/>
</dbReference>
<dbReference type="EMBL" id="JRYR02000001">
    <property type="protein sequence ID" value="OHX66942.1"/>
    <property type="molecule type" value="Genomic_DNA"/>
</dbReference>
<dbReference type="PANTHER" id="PTHR43576">
    <property type="entry name" value="ALPHA-L-ARABINOFURANOSIDASE C-RELATED"/>
    <property type="match status" value="1"/>
</dbReference>
<name>A0A1S1Z125_FLAPC</name>
<feature type="domain" description="Alpha-L-arabinofuranosidase 1 catalytic" evidence="1">
    <location>
        <begin position="77"/>
        <end position="282"/>
    </location>
</feature>
<dbReference type="InterPro" id="IPR013780">
    <property type="entry name" value="Glyco_hydro_b"/>
</dbReference>
<dbReference type="InterPro" id="IPR055235">
    <property type="entry name" value="ASD1_cat"/>
</dbReference>
<dbReference type="InterPro" id="IPR017853">
    <property type="entry name" value="GH"/>
</dbReference>
<proteinExistence type="predicted"/>
<comment type="caution">
    <text evidence="2">The sequence shown here is derived from an EMBL/GenBank/DDBJ whole genome shotgun (WGS) entry which is preliminary data.</text>
</comment>
<dbReference type="PROSITE" id="PS51257">
    <property type="entry name" value="PROKAR_LIPOPROTEIN"/>
    <property type="match status" value="1"/>
</dbReference>
<accession>A0A1S1Z125</accession>
<sequence length="554" mass="62115">MKVNFNILVAIGITFFGCAKNSEPKADFKITNQVTSSLEDDLFGQFLERPSWDGESGPEAAIKKGTHQLQEGVVDLMAEMHIPVLRFPGGTDVDFTEWTDLIDLPNRASRPILTGNRNTQVGSNFGYDEAGALSDTLGSSLMLVVNFGDAYYKRKPLEETVMHEMGMIAYMSSTLDEKLPEELSKWPQLRARNGHTSPYKVKYIQIANEPWVLDKKNIHLTDSMSQETLDNYFLCLDAFVDKINAIFPNMEIIVDANCMSISPLIKPRYGNKVDYVALHQYKPWGVGAFKKGESFVKRDSLSNEEIWNAWIAMPEINEQGVTYLGDAQVKNTYKAGYPIAVTEWNWNGWWKVKSAKNKDVVGSNLAKSFGAAGYLHAMMRDADKIKIGIQSMLVGQSWGITAIRVSEEEEFSPYSLPSGQITGLYAEHHGDKMLKVDQNKVAKYHQPYKVNSIASADSVAVLDVVSSVDDEYLYIHVINRSFNKPIKTSFDVSDWNPKNTDINVYSVSGEFLNSEKCNPSHFACSTIKIEKSNSGRIAISFKERSVNILKVPLK</sequence>
<dbReference type="OrthoDB" id="9758333at2"/>
<gene>
    <name evidence="2" type="ORF">NH26_11595</name>
</gene>
<organism evidence="2 3">
    <name type="scientific">Flammeovirga pacifica</name>
    <dbReference type="NCBI Taxonomy" id="915059"/>
    <lineage>
        <taxon>Bacteria</taxon>
        <taxon>Pseudomonadati</taxon>
        <taxon>Bacteroidota</taxon>
        <taxon>Cytophagia</taxon>
        <taxon>Cytophagales</taxon>
        <taxon>Flammeovirgaceae</taxon>
        <taxon>Flammeovirga</taxon>
    </lineage>
</organism>
<evidence type="ECO:0000313" key="2">
    <source>
        <dbReference type="EMBL" id="OHX66942.1"/>
    </source>
</evidence>
<dbReference type="SUPFAM" id="SSF51445">
    <property type="entry name" value="(Trans)glycosidases"/>
    <property type="match status" value="1"/>
</dbReference>
<reference evidence="2 3" key="1">
    <citation type="journal article" date="2012" name="Int. J. Syst. Evol. Microbiol.">
        <title>Flammeovirga pacifica sp. nov., isolated from deep-sea sediment.</title>
        <authorList>
            <person name="Xu H."/>
            <person name="Fu Y."/>
            <person name="Yang N."/>
            <person name="Ding Z."/>
            <person name="Lai Q."/>
            <person name="Zeng R."/>
        </authorList>
    </citation>
    <scope>NUCLEOTIDE SEQUENCE [LARGE SCALE GENOMIC DNA]</scope>
    <source>
        <strain evidence="3">DSM 24597 / LMG 26175 / WPAGA1</strain>
    </source>
</reference>
<dbReference type="Proteomes" id="UP000179797">
    <property type="component" value="Unassembled WGS sequence"/>
</dbReference>
<dbReference type="Pfam" id="PF22848">
    <property type="entry name" value="ASD1_dom"/>
    <property type="match status" value="1"/>
</dbReference>
<dbReference type="STRING" id="915059.NH26_11595"/>
<protein>
    <recommendedName>
        <fullName evidence="1">Alpha-L-arabinofuranosidase 1 catalytic domain-containing protein</fullName>
    </recommendedName>
</protein>
<keyword evidence="3" id="KW-1185">Reference proteome</keyword>
<dbReference type="AlphaFoldDB" id="A0A1S1Z125"/>
<dbReference type="Gene3D" id="2.60.40.1180">
    <property type="entry name" value="Golgi alpha-mannosidase II"/>
    <property type="match status" value="1"/>
</dbReference>
<dbReference type="PANTHER" id="PTHR43576:SF2">
    <property type="entry name" value="INTRACELLULAR EXO-ALPHA-L-ARABINOFURANOSIDASE 2"/>
    <property type="match status" value="1"/>
</dbReference>
<evidence type="ECO:0000259" key="1">
    <source>
        <dbReference type="Pfam" id="PF22848"/>
    </source>
</evidence>
<dbReference type="GO" id="GO:0000272">
    <property type="term" value="P:polysaccharide catabolic process"/>
    <property type="evidence" value="ECO:0007669"/>
    <property type="project" value="TreeGrafter"/>
</dbReference>
<evidence type="ECO:0000313" key="3">
    <source>
        <dbReference type="Proteomes" id="UP000179797"/>
    </source>
</evidence>